<evidence type="ECO:0000256" key="3">
    <source>
        <dbReference type="PIRSR" id="PIRSR039026-2"/>
    </source>
</evidence>
<feature type="binding site" evidence="3">
    <location>
        <position position="225"/>
    </location>
    <ligand>
        <name>substrate</name>
    </ligand>
</feature>
<feature type="binding site" evidence="3">
    <location>
        <position position="226"/>
    </location>
    <ligand>
        <name>Na(+)</name>
        <dbReference type="ChEBI" id="CHEBI:29101"/>
    </ligand>
</feature>
<feature type="binding site" evidence="2">
    <location>
        <position position="167"/>
    </location>
    <ligand>
        <name>substrate</name>
    </ligand>
</feature>
<feature type="chain" id="PRO_5041223297" evidence="4">
    <location>
        <begin position="25"/>
        <end position="369"/>
    </location>
</feature>
<dbReference type="RefSeq" id="WP_235293264.1">
    <property type="nucleotide sequence ID" value="NZ_BSOH01000005.1"/>
</dbReference>
<evidence type="ECO:0000256" key="2">
    <source>
        <dbReference type="PIRSR" id="PIRSR039026-1"/>
    </source>
</evidence>
<proteinExistence type="predicted"/>
<dbReference type="Proteomes" id="UP001156666">
    <property type="component" value="Unassembled WGS sequence"/>
</dbReference>
<keyword evidence="1 4" id="KW-0732">Signal</keyword>
<dbReference type="PANTHER" id="PTHR33376">
    <property type="match status" value="1"/>
</dbReference>
<name>A0AA37SPL0_9BACT</name>
<dbReference type="InterPro" id="IPR018389">
    <property type="entry name" value="DctP_fam"/>
</dbReference>
<dbReference type="GO" id="GO:0031317">
    <property type="term" value="C:tripartite ATP-independent periplasmic transporter complex"/>
    <property type="evidence" value="ECO:0007669"/>
    <property type="project" value="InterPro"/>
</dbReference>
<dbReference type="PROSITE" id="PS51257">
    <property type="entry name" value="PROKAR_LIPOPROTEIN"/>
    <property type="match status" value="1"/>
</dbReference>
<feature type="binding site" evidence="2">
    <location>
        <position position="188"/>
    </location>
    <ligand>
        <name>substrate</name>
    </ligand>
</feature>
<comment type="caution">
    <text evidence="5">The sequence shown here is derived from an EMBL/GenBank/DDBJ whole genome shotgun (WGS) entry which is preliminary data.</text>
</comment>
<dbReference type="Gene3D" id="3.40.190.170">
    <property type="entry name" value="Bacterial extracellular solute-binding protein, family 7"/>
    <property type="match status" value="1"/>
</dbReference>
<dbReference type="GO" id="GO:0055085">
    <property type="term" value="P:transmembrane transport"/>
    <property type="evidence" value="ECO:0007669"/>
    <property type="project" value="InterPro"/>
</dbReference>
<evidence type="ECO:0000313" key="5">
    <source>
        <dbReference type="EMBL" id="GLR16461.1"/>
    </source>
</evidence>
<feature type="signal peptide" evidence="4">
    <location>
        <begin position="1"/>
        <end position="24"/>
    </location>
</feature>
<keyword evidence="6" id="KW-1185">Reference proteome</keyword>
<evidence type="ECO:0000313" key="6">
    <source>
        <dbReference type="Proteomes" id="UP001156666"/>
    </source>
</evidence>
<dbReference type="CDD" id="cd13604">
    <property type="entry name" value="PBP2_TRAP_ketoacid_lactate_like"/>
    <property type="match status" value="1"/>
</dbReference>
<dbReference type="AlphaFoldDB" id="A0AA37SPL0"/>
<dbReference type="PIRSF" id="PIRSF039026">
    <property type="entry name" value="SiaP"/>
    <property type="match status" value="1"/>
</dbReference>
<organism evidence="5 6">
    <name type="scientific">Portibacter lacus</name>
    <dbReference type="NCBI Taxonomy" id="1099794"/>
    <lineage>
        <taxon>Bacteria</taxon>
        <taxon>Pseudomonadati</taxon>
        <taxon>Bacteroidota</taxon>
        <taxon>Saprospiria</taxon>
        <taxon>Saprospirales</taxon>
        <taxon>Haliscomenobacteraceae</taxon>
        <taxon>Portibacter</taxon>
    </lineage>
</organism>
<evidence type="ECO:0000256" key="1">
    <source>
        <dbReference type="ARBA" id="ARBA00022729"/>
    </source>
</evidence>
<dbReference type="GO" id="GO:0046872">
    <property type="term" value="F:metal ion binding"/>
    <property type="evidence" value="ECO:0007669"/>
    <property type="project" value="UniProtKB-KW"/>
</dbReference>
<dbReference type="InterPro" id="IPR038404">
    <property type="entry name" value="TRAP_DctP_sf"/>
</dbReference>
<dbReference type="EMBL" id="BSOH01000005">
    <property type="protein sequence ID" value="GLR16461.1"/>
    <property type="molecule type" value="Genomic_DNA"/>
</dbReference>
<sequence>MSKITRKKFLKSAGILGTMGLAAASCGNIQESKHKNFQEKPDYEWKMVTTWPPNFPVLGEGCNLLADWIYKMSAGRMKITTFGSGELVPGLECFDAVSMGAVEMGHGAGYYWVGKFAASQFFTTVPFGMNTQEFNAWMYGGNGMKLWREVYEQYNLVPMPAGNTGFQMGGWFNKEINSISDLQGLKMRIPGLGGKVLAKAGGTPVVSAGSEIYTNLERGVIDATEWIGPYHDYLMGFHEIAKYYYTPGWHEPQACLELIINKKKFDALPEDLQEIIETAAARSNIWMVSQFVAKNNEYLQKIKAESSVEFKIYPDEVLAALKGYTAEAIEEIIANDADSKKVYEDQLKFRKGVSQWSQISEKMYFDKLI</sequence>
<gene>
    <name evidence="5" type="ORF">GCM10007940_10760</name>
</gene>
<dbReference type="Gene3D" id="3.40.190.10">
    <property type="entry name" value="Periplasmic binding protein-like II"/>
    <property type="match status" value="1"/>
</dbReference>
<protein>
    <submittedName>
        <fullName evidence="5">C4-dicarboxylate ABC transporter</fullName>
    </submittedName>
</protein>
<keyword evidence="3" id="KW-0479">Metal-binding</keyword>
<feature type="binding site" evidence="3">
    <location>
        <position position="251"/>
    </location>
    <ligand>
        <name>substrate</name>
    </ligand>
</feature>
<dbReference type="InterPro" id="IPR026289">
    <property type="entry name" value="SBP_TakP-like"/>
</dbReference>
<evidence type="ECO:0000256" key="4">
    <source>
        <dbReference type="SAM" id="SignalP"/>
    </source>
</evidence>
<accession>A0AA37SPL0</accession>
<reference evidence="5" key="2">
    <citation type="submission" date="2023-01" db="EMBL/GenBank/DDBJ databases">
        <title>Draft genome sequence of Portibacter lacus strain NBRC 108769.</title>
        <authorList>
            <person name="Sun Q."/>
            <person name="Mori K."/>
        </authorList>
    </citation>
    <scope>NUCLEOTIDE SEQUENCE</scope>
    <source>
        <strain evidence="5">NBRC 108769</strain>
    </source>
</reference>
<dbReference type="PANTHER" id="PTHR33376:SF5">
    <property type="entry name" value="EXTRACYTOPLASMIC SOLUTE RECEPTOR PROTEIN"/>
    <property type="match status" value="1"/>
</dbReference>
<dbReference type="Pfam" id="PF03480">
    <property type="entry name" value="DctP"/>
    <property type="match status" value="1"/>
</dbReference>
<reference evidence="5" key="1">
    <citation type="journal article" date="2014" name="Int. J. Syst. Evol. Microbiol.">
        <title>Complete genome sequence of Corynebacterium casei LMG S-19264T (=DSM 44701T), isolated from a smear-ripened cheese.</title>
        <authorList>
            <consortium name="US DOE Joint Genome Institute (JGI-PGF)"/>
            <person name="Walter F."/>
            <person name="Albersmeier A."/>
            <person name="Kalinowski J."/>
            <person name="Ruckert C."/>
        </authorList>
    </citation>
    <scope>NUCLEOTIDE SEQUENCE</scope>
    <source>
        <strain evidence="5">NBRC 108769</strain>
    </source>
</reference>